<comment type="caution">
    <text evidence="3">The sequence shown here is derived from an EMBL/GenBank/DDBJ whole genome shotgun (WGS) entry which is preliminary data.</text>
</comment>
<keyword evidence="2" id="KW-0472">Membrane</keyword>
<keyword evidence="2" id="KW-0812">Transmembrane</keyword>
<accession>A0AAW0CUP3</accession>
<proteinExistence type="predicted"/>
<feature type="region of interest" description="Disordered" evidence="1">
    <location>
        <begin position="288"/>
        <end position="337"/>
    </location>
</feature>
<protein>
    <submittedName>
        <fullName evidence="3">Uncharacterized protein</fullName>
    </submittedName>
</protein>
<dbReference type="AlphaFoldDB" id="A0AAW0CUP3"/>
<evidence type="ECO:0000256" key="2">
    <source>
        <dbReference type="SAM" id="Phobius"/>
    </source>
</evidence>
<keyword evidence="2" id="KW-1133">Transmembrane helix</keyword>
<dbReference type="EMBL" id="JAYKXP010000031">
    <property type="protein sequence ID" value="KAK7041893.1"/>
    <property type="molecule type" value="Genomic_DNA"/>
</dbReference>
<keyword evidence="4" id="KW-1185">Reference proteome</keyword>
<evidence type="ECO:0000313" key="3">
    <source>
        <dbReference type="EMBL" id="KAK7041893.1"/>
    </source>
</evidence>
<dbReference type="Proteomes" id="UP001383192">
    <property type="component" value="Unassembled WGS sequence"/>
</dbReference>
<feature type="compositionally biased region" description="Polar residues" evidence="1">
    <location>
        <begin position="313"/>
        <end position="335"/>
    </location>
</feature>
<reference evidence="3 4" key="1">
    <citation type="submission" date="2024-01" db="EMBL/GenBank/DDBJ databases">
        <title>A draft genome for a cacao thread blight-causing isolate of Paramarasmius palmivorus.</title>
        <authorList>
            <person name="Baruah I.K."/>
            <person name="Bukari Y."/>
            <person name="Amoako-Attah I."/>
            <person name="Meinhardt L.W."/>
            <person name="Bailey B.A."/>
            <person name="Cohen S.P."/>
        </authorList>
    </citation>
    <scope>NUCLEOTIDE SEQUENCE [LARGE SCALE GENOMIC DNA]</scope>
    <source>
        <strain evidence="3 4">GH-12</strain>
    </source>
</reference>
<feature type="region of interest" description="Disordered" evidence="1">
    <location>
        <begin position="357"/>
        <end position="376"/>
    </location>
</feature>
<name>A0AAW0CUP3_9AGAR</name>
<feature type="transmembrane region" description="Helical" evidence="2">
    <location>
        <begin position="251"/>
        <end position="275"/>
    </location>
</feature>
<evidence type="ECO:0000256" key="1">
    <source>
        <dbReference type="SAM" id="MobiDB-lite"/>
    </source>
</evidence>
<sequence length="376" mass="41004">MSFQSKLNPPLCFRRYFRISALLAEITQNSTYIKAAQQSADFLLFRVYTNDSLVPGMVRLNNETCQIHQDEKRNSWSIGYTIEGLSTFLSVRANGTAMERHVALLSHATLTSAHTTCSRLTNSVVASTTYPEWHEGRGIQAVKTNTFGDPNLVRGLSVAGALQSDNANMSTYISSYLSVQYNAVIGLATVPGTNTYGGSWNGPPATNYSAVDQVRAAQVLLTGISLAQDQEGKSPSPSPSPPLPLLEKRTLPITGIVGGVIGGLFVVTAIIVCLLHMNRLRRYRISSSSTDDIQPYPSGLVGEKTGSKKFTPYASQNPHSGDDQTQATTDSSSNLARREITTAELVRMLNQRLQPEHWREDEQLPGYGTSTISLSR</sequence>
<evidence type="ECO:0000313" key="4">
    <source>
        <dbReference type="Proteomes" id="UP001383192"/>
    </source>
</evidence>
<gene>
    <name evidence="3" type="ORF">VNI00_008872</name>
</gene>
<organism evidence="3 4">
    <name type="scientific">Paramarasmius palmivorus</name>
    <dbReference type="NCBI Taxonomy" id="297713"/>
    <lineage>
        <taxon>Eukaryota</taxon>
        <taxon>Fungi</taxon>
        <taxon>Dikarya</taxon>
        <taxon>Basidiomycota</taxon>
        <taxon>Agaricomycotina</taxon>
        <taxon>Agaricomycetes</taxon>
        <taxon>Agaricomycetidae</taxon>
        <taxon>Agaricales</taxon>
        <taxon>Marasmiineae</taxon>
        <taxon>Marasmiaceae</taxon>
        <taxon>Paramarasmius</taxon>
    </lineage>
</organism>